<sequence length="132" mass="14089">MSRVVDMNRERWLGLANAAMAAVADPTTKRRETLKLAAGRMVSATPPSTEPAAMSLCLSFRWGCVAFATSPGGVDQQLAGDALVKLGMMIRRLFGHVSPPSEPVSAVAPPPIQAALDLPEHPWMQRRDIGGV</sequence>
<dbReference type="RefSeq" id="WP_184277506.1">
    <property type="nucleotide sequence ID" value="NZ_JACHLJ010000001.1"/>
</dbReference>
<dbReference type="Proteomes" id="UP000556201">
    <property type="component" value="Unassembled WGS sequence"/>
</dbReference>
<dbReference type="EMBL" id="JACHLJ010000001">
    <property type="protein sequence ID" value="MBB5770141.1"/>
    <property type="molecule type" value="Genomic_DNA"/>
</dbReference>
<dbReference type="AlphaFoldDB" id="A0A7W9L4C2"/>
<reference evidence="1 2" key="1">
    <citation type="submission" date="2020-08" db="EMBL/GenBank/DDBJ databases">
        <title>Functional genomics of gut bacteria from endangered species of beetles.</title>
        <authorList>
            <person name="Carlos-Shanley C."/>
        </authorList>
    </citation>
    <scope>NUCLEOTIDE SEQUENCE [LARGE SCALE GENOMIC DNA]</scope>
    <source>
        <strain evidence="1 2">S00192</strain>
    </source>
</reference>
<evidence type="ECO:0000313" key="1">
    <source>
        <dbReference type="EMBL" id="MBB5770141.1"/>
    </source>
</evidence>
<organism evidence="1 2">
    <name type="scientific">Brevundimonas vesicularis</name>
    <name type="common">Pseudomonas vesicularis</name>
    <dbReference type="NCBI Taxonomy" id="41276"/>
    <lineage>
        <taxon>Bacteria</taxon>
        <taxon>Pseudomonadati</taxon>
        <taxon>Pseudomonadota</taxon>
        <taxon>Alphaproteobacteria</taxon>
        <taxon>Caulobacterales</taxon>
        <taxon>Caulobacteraceae</taxon>
        <taxon>Brevundimonas</taxon>
    </lineage>
</organism>
<accession>A0A7W9L4C2</accession>
<protein>
    <submittedName>
        <fullName evidence="1">Uncharacterized protein</fullName>
    </submittedName>
</protein>
<evidence type="ECO:0000313" key="2">
    <source>
        <dbReference type="Proteomes" id="UP000556201"/>
    </source>
</evidence>
<name>A0A7W9L4C2_BREVE</name>
<gene>
    <name evidence="1" type="ORF">HNP47_000110</name>
</gene>
<comment type="caution">
    <text evidence="1">The sequence shown here is derived from an EMBL/GenBank/DDBJ whole genome shotgun (WGS) entry which is preliminary data.</text>
</comment>
<proteinExistence type="predicted"/>